<gene>
    <name evidence="5" type="ORF">JOE61_001705</name>
</gene>
<feature type="chain" id="PRO_5046777575" description="Fibronectin type-III domain-containing protein" evidence="3">
    <location>
        <begin position="28"/>
        <end position="251"/>
    </location>
</feature>
<accession>A0ABS2M9N2</accession>
<evidence type="ECO:0000313" key="5">
    <source>
        <dbReference type="EMBL" id="MBM7507891.1"/>
    </source>
</evidence>
<organism evidence="5 6">
    <name type="scientific">Nocardioides salarius</name>
    <dbReference type="NCBI Taxonomy" id="374513"/>
    <lineage>
        <taxon>Bacteria</taxon>
        <taxon>Bacillati</taxon>
        <taxon>Actinomycetota</taxon>
        <taxon>Actinomycetes</taxon>
        <taxon>Propionibacteriales</taxon>
        <taxon>Nocardioidaceae</taxon>
        <taxon>Nocardioides</taxon>
    </lineage>
</organism>
<sequence length="251" mass="27254">MPSRTLPAALLLCVTAPALTLLGPVAASPVAASPAVAAQEEPPADTTPPQIDLDPCFGSEPCQRQAAYVAGWLDEGDDLAVLGALLDGEPVAERVYDDGSGFEPHGWFHAPGQDVVYEVDYAMVVGVPQGEHQVTFYARDLAGNEASRTTTVVGAEPPGRPGELRAHERPRRGGFVLRWDYAEQNGSYVHRYRVRHGREDRWTVGGVPSTPDTRLAWFGLQPGWHTFRIRATNGVGEGRATRLRVYLHRPG</sequence>
<proteinExistence type="predicted"/>
<evidence type="ECO:0000256" key="3">
    <source>
        <dbReference type="SAM" id="SignalP"/>
    </source>
</evidence>
<evidence type="ECO:0000313" key="6">
    <source>
        <dbReference type="Proteomes" id="UP000732378"/>
    </source>
</evidence>
<evidence type="ECO:0000256" key="2">
    <source>
        <dbReference type="ARBA" id="ARBA00023326"/>
    </source>
</evidence>
<keyword evidence="1" id="KW-0378">Hydrolase</keyword>
<dbReference type="RefSeq" id="WP_193669662.1">
    <property type="nucleotide sequence ID" value="NZ_JACDTV010000010.1"/>
</dbReference>
<evidence type="ECO:0000256" key="1">
    <source>
        <dbReference type="ARBA" id="ARBA00023295"/>
    </source>
</evidence>
<keyword evidence="2" id="KW-0119">Carbohydrate metabolism</keyword>
<dbReference type="SMART" id="SM00060">
    <property type="entry name" value="FN3"/>
    <property type="match status" value="1"/>
</dbReference>
<dbReference type="Gene3D" id="2.60.40.10">
    <property type="entry name" value="Immunoglobulins"/>
    <property type="match status" value="1"/>
</dbReference>
<dbReference type="EMBL" id="JAFBBZ010000001">
    <property type="protein sequence ID" value="MBM7507891.1"/>
    <property type="molecule type" value="Genomic_DNA"/>
</dbReference>
<dbReference type="InterPro" id="IPR036116">
    <property type="entry name" value="FN3_sf"/>
</dbReference>
<comment type="caution">
    <text evidence="5">The sequence shown here is derived from an EMBL/GenBank/DDBJ whole genome shotgun (WGS) entry which is preliminary data.</text>
</comment>
<dbReference type="SUPFAM" id="SSF49265">
    <property type="entry name" value="Fibronectin type III"/>
    <property type="match status" value="1"/>
</dbReference>
<protein>
    <recommendedName>
        <fullName evidence="4">Fibronectin type-III domain-containing protein</fullName>
    </recommendedName>
</protein>
<name>A0ABS2M9N2_9ACTN</name>
<dbReference type="Proteomes" id="UP000732378">
    <property type="component" value="Unassembled WGS sequence"/>
</dbReference>
<keyword evidence="3" id="KW-0732">Signal</keyword>
<reference evidence="5 6" key="1">
    <citation type="submission" date="2021-01" db="EMBL/GenBank/DDBJ databases">
        <title>Sequencing the genomes of 1000 actinobacteria strains.</title>
        <authorList>
            <person name="Klenk H.-P."/>
        </authorList>
    </citation>
    <scope>NUCLEOTIDE SEQUENCE [LARGE SCALE GENOMIC DNA]</scope>
    <source>
        <strain evidence="5 6">DSM 18239</strain>
    </source>
</reference>
<keyword evidence="1" id="KW-0326">Glycosidase</keyword>
<dbReference type="CDD" id="cd00063">
    <property type="entry name" value="FN3"/>
    <property type="match status" value="1"/>
</dbReference>
<keyword evidence="2" id="KW-0624">Polysaccharide degradation</keyword>
<feature type="domain" description="Fibronectin type-III" evidence="4">
    <location>
        <begin position="158"/>
        <end position="238"/>
    </location>
</feature>
<dbReference type="InterPro" id="IPR013783">
    <property type="entry name" value="Ig-like_fold"/>
</dbReference>
<evidence type="ECO:0000259" key="4">
    <source>
        <dbReference type="SMART" id="SM00060"/>
    </source>
</evidence>
<feature type="signal peptide" evidence="3">
    <location>
        <begin position="1"/>
        <end position="27"/>
    </location>
</feature>
<dbReference type="InterPro" id="IPR003961">
    <property type="entry name" value="FN3_dom"/>
</dbReference>
<keyword evidence="6" id="KW-1185">Reference proteome</keyword>